<evidence type="ECO:0000313" key="2">
    <source>
        <dbReference type="Proteomes" id="UP001432251"/>
    </source>
</evidence>
<sequence>MTSFGRGVIPRLRARSRDERGNTAIEAAITVPVLIMLVLLFVAGARLSLAGQKTDAAAEAAARAASLERTPGQGQDAAQRAARQALSGEQQACTSVAVRADTAGLAVPVGTVSAVTVTVECRVPVGDLMLFGGGGPGVRTVTSTFTSVVDAFRSRT</sequence>
<dbReference type="Proteomes" id="UP001432251">
    <property type="component" value="Plasmid p1"/>
</dbReference>
<keyword evidence="2" id="KW-1185">Reference proteome</keyword>
<keyword evidence="1" id="KW-0614">Plasmid</keyword>
<gene>
    <name evidence="1" type="ORF">V2W30_41085</name>
</gene>
<accession>A0ACD5AQN2</accession>
<evidence type="ECO:0000313" key="1">
    <source>
        <dbReference type="EMBL" id="WWQ69561.1"/>
    </source>
</evidence>
<name>A0ACD5AQN2_9ACTN</name>
<dbReference type="EMBL" id="CP146023">
    <property type="protein sequence ID" value="WWQ69561.1"/>
    <property type="molecule type" value="Genomic_DNA"/>
</dbReference>
<geneLocation type="plasmid" evidence="1 2">
    <name>p1</name>
</geneLocation>
<reference evidence="1" key="1">
    <citation type="journal article" date="2025" name="Int. J. Syst. Evol. Microbiol.">
        <title>Streptomyces citrinus sp. nov., with yellow diffusible pigment.</title>
        <authorList>
            <person name="He Y."/>
            <person name="Yang E."/>
            <person name="Xu J."/>
            <person name="Sun Y."/>
            <person name="Sun L."/>
        </authorList>
    </citation>
    <scope>NUCLEOTIDE SEQUENCE</scope>
    <source>
        <strain evidence="1">Q6</strain>
    </source>
</reference>
<organism evidence="1 2">
    <name type="scientific">Streptomyces citrinus</name>
    <dbReference type="NCBI Taxonomy" id="3118173"/>
    <lineage>
        <taxon>Bacteria</taxon>
        <taxon>Bacillati</taxon>
        <taxon>Actinomycetota</taxon>
        <taxon>Actinomycetes</taxon>
        <taxon>Kitasatosporales</taxon>
        <taxon>Streptomycetaceae</taxon>
        <taxon>Streptomyces</taxon>
    </lineage>
</organism>
<proteinExistence type="predicted"/>
<protein>
    <submittedName>
        <fullName evidence="1">TadE/TadG family type IV pilus assembly protein</fullName>
    </submittedName>
</protein>